<proteinExistence type="predicted"/>
<name>A0ACC1HAL3_9FUNG</name>
<dbReference type="Proteomes" id="UP001145114">
    <property type="component" value="Unassembled WGS sequence"/>
</dbReference>
<evidence type="ECO:0000313" key="2">
    <source>
        <dbReference type="Proteomes" id="UP001145114"/>
    </source>
</evidence>
<keyword evidence="2" id="KW-1185">Reference proteome</keyword>
<gene>
    <name evidence="1" type="primary">RRP36</name>
    <name evidence="1" type="ORF">EV182_005755</name>
</gene>
<organism evidence="1 2">
    <name type="scientific">Spiromyces aspiralis</name>
    <dbReference type="NCBI Taxonomy" id="68401"/>
    <lineage>
        <taxon>Eukaryota</taxon>
        <taxon>Fungi</taxon>
        <taxon>Fungi incertae sedis</taxon>
        <taxon>Zoopagomycota</taxon>
        <taxon>Kickxellomycotina</taxon>
        <taxon>Kickxellomycetes</taxon>
        <taxon>Kickxellales</taxon>
        <taxon>Kickxellaceae</taxon>
        <taxon>Spiromyces</taxon>
    </lineage>
</organism>
<comment type="caution">
    <text evidence="1">The sequence shown here is derived from an EMBL/GenBank/DDBJ whole genome shotgun (WGS) entry which is preliminary data.</text>
</comment>
<protein>
    <submittedName>
        <fullName evidence="1">rRNA biogenesis protein rrp36</fullName>
    </submittedName>
</protein>
<sequence>MRKSCYSYHVTYWTIIELADIPFEKLIELQNKLKTSQSSKGNLIKAGEQSQGKHSFKSVVKDPQATTKHKKRRSKKEPTIESSTRPVGRFRTVVEIPKTGSRDPRFDPMSGKFNEELFAKSYDFIKDYQKSEIEMLKKQIDKAKKSSPGEAENLKKLFSQLESRLKAQERKEHLKELARQHKKKEMKLVKNGKAPFFLKKSMLKEIELAEKFDKIKNSKQLDKLLEKRRKHNAAKEHKRIPFKRRRVEEAD</sequence>
<evidence type="ECO:0000313" key="1">
    <source>
        <dbReference type="EMBL" id="KAJ1673172.1"/>
    </source>
</evidence>
<accession>A0ACC1HAL3</accession>
<reference evidence="1" key="1">
    <citation type="submission" date="2022-06" db="EMBL/GenBank/DDBJ databases">
        <title>Phylogenomic reconstructions and comparative analyses of Kickxellomycotina fungi.</title>
        <authorList>
            <person name="Reynolds N.K."/>
            <person name="Stajich J.E."/>
            <person name="Barry K."/>
            <person name="Grigoriev I.V."/>
            <person name="Crous P."/>
            <person name="Smith M.E."/>
        </authorList>
    </citation>
    <scope>NUCLEOTIDE SEQUENCE</scope>
    <source>
        <strain evidence="1">RSA 2271</strain>
    </source>
</reference>
<dbReference type="EMBL" id="JAMZIH010007292">
    <property type="protein sequence ID" value="KAJ1673172.1"/>
    <property type="molecule type" value="Genomic_DNA"/>
</dbReference>